<evidence type="ECO:0000313" key="2">
    <source>
        <dbReference type="EMBL" id="SDZ24904.1"/>
    </source>
</evidence>
<name>A0A1H3RGP2_9BACT</name>
<organism evidence="2 3">
    <name type="scientific">Rhodonellum ikkaensis</name>
    <dbReference type="NCBI Taxonomy" id="336829"/>
    <lineage>
        <taxon>Bacteria</taxon>
        <taxon>Pseudomonadati</taxon>
        <taxon>Bacteroidota</taxon>
        <taxon>Cytophagia</taxon>
        <taxon>Cytophagales</taxon>
        <taxon>Cytophagaceae</taxon>
        <taxon>Rhodonellum</taxon>
    </lineage>
</organism>
<reference evidence="2 3" key="1">
    <citation type="submission" date="2016-10" db="EMBL/GenBank/DDBJ databases">
        <authorList>
            <person name="Varghese N."/>
            <person name="Submissions S."/>
        </authorList>
    </citation>
    <scope>NUCLEOTIDE SEQUENCE [LARGE SCALE GENOMIC DNA]</scope>
    <source>
        <strain evidence="2 3">DSM 17997</strain>
    </source>
</reference>
<proteinExistence type="predicted"/>
<protein>
    <submittedName>
        <fullName evidence="2">Uncharacterized protein</fullName>
    </submittedName>
</protein>
<comment type="caution">
    <text evidence="2">The sequence shown here is derived from an EMBL/GenBank/DDBJ whole genome shotgun (WGS) entry which is preliminary data.</text>
</comment>
<evidence type="ECO:0000256" key="1">
    <source>
        <dbReference type="SAM" id="MobiDB-lite"/>
    </source>
</evidence>
<feature type="region of interest" description="Disordered" evidence="1">
    <location>
        <begin position="74"/>
        <end position="97"/>
    </location>
</feature>
<evidence type="ECO:0000313" key="3">
    <source>
        <dbReference type="Proteomes" id="UP000199663"/>
    </source>
</evidence>
<gene>
    <name evidence="2" type="ORF">SAMN05444412_108110</name>
</gene>
<keyword evidence="3" id="KW-1185">Reference proteome</keyword>
<dbReference type="Proteomes" id="UP000199663">
    <property type="component" value="Unassembled WGS sequence"/>
</dbReference>
<dbReference type="EMBL" id="FNQC01000008">
    <property type="protein sequence ID" value="SDZ24904.1"/>
    <property type="molecule type" value="Genomic_DNA"/>
</dbReference>
<sequence>MQSPLPKTRPGLQILNYLQFEFINLKQHHPLFDICNVELRYKGFAIPFVENETRIANPELSAVRDYKSLTAAQTASAQRQKNGESIPVPYCMDPPCL</sequence>
<accession>A0A1H3RGP2</accession>